<dbReference type="SUPFAM" id="SSF48024">
    <property type="entry name" value="N-terminal domain of DnaB helicase"/>
    <property type="match status" value="1"/>
</dbReference>
<keyword evidence="4 12" id="KW-0547">Nucleotide-binding</keyword>
<comment type="similarity">
    <text evidence="1 12">Belongs to the helicase family. DnaB subfamily.</text>
</comment>
<evidence type="ECO:0000256" key="1">
    <source>
        <dbReference type="ARBA" id="ARBA00008428"/>
    </source>
</evidence>
<comment type="function">
    <text evidence="12">The main replicative DNA helicase, it participates in initiation and elongation during chromosome replication. Travels ahead of the DNA replisome, separating dsDNA into templates for DNA synthesis. A processive ATP-dependent 5'-3' DNA helicase it has DNA-dependent ATPase activity.</text>
</comment>
<organism evidence="14 15">
    <name type="scientific">Sulfurihydrogenibium yellowstonense SS-5</name>
    <dbReference type="NCBI Taxonomy" id="432331"/>
    <lineage>
        <taxon>Bacteria</taxon>
        <taxon>Pseudomonadati</taxon>
        <taxon>Aquificota</taxon>
        <taxon>Aquificia</taxon>
        <taxon>Aquificales</taxon>
        <taxon>Hydrogenothermaceae</taxon>
        <taxon>Sulfurihydrogenibium</taxon>
    </lineage>
</organism>
<dbReference type="InterPro" id="IPR007693">
    <property type="entry name" value="DNA_helicase_DnaB-like_N"/>
</dbReference>
<evidence type="ECO:0000256" key="3">
    <source>
        <dbReference type="ARBA" id="ARBA00022705"/>
    </source>
</evidence>
<dbReference type="Gene3D" id="3.40.50.300">
    <property type="entry name" value="P-loop containing nucleotide triphosphate hydrolases"/>
    <property type="match status" value="1"/>
</dbReference>
<evidence type="ECO:0000256" key="2">
    <source>
        <dbReference type="ARBA" id="ARBA00022515"/>
    </source>
</evidence>
<dbReference type="GO" id="GO:0016887">
    <property type="term" value="F:ATP hydrolysis activity"/>
    <property type="evidence" value="ECO:0007669"/>
    <property type="project" value="RHEA"/>
</dbReference>
<dbReference type="GO" id="GO:0043139">
    <property type="term" value="F:5'-3' DNA helicase activity"/>
    <property type="evidence" value="ECO:0007669"/>
    <property type="project" value="UniProtKB-EC"/>
</dbReference>
<evidence type="ECO:0000256" key="6">
    <source>
        <dbReference type="ARBA" id="ARBA00022806"/>
    </source>
</evidence>
<evidence type="ECO:0000313" key="15">
    <source>
        <dbReference type="Proteomes" id="UP000005540"/>
    </source>
</evidence>
<dbReference type="GO" id="GO:0005829">
    <property type="term" value="C:cytosol"/>
    <property type="evidence" value="ECO:0007669"/>
    <property type="project" value="TreeGrafter"/>
</dbReference>
<evidence type="ECO:0000313" key="14">
    <source>
        <dbReference type="EMBL" id="EEP59964.1"/>
    </source>
</evidence>
<dbReference type="InterPro" id="IPR027417">
    <property type="entry name" value="P-loop_NTPase"/>
</dbReference>
<dbReference type="PROSITE" id="PS51199">
    <property type="entry name" value="SF4_HELICASE"/>
    <property type="match status" value="1"/>
</dbReference>
<dbReference type="GO" id="GO:0042802">
    <property type="term" value="F:identical protein binding"/>
    <property type="evidence" value="ECO:0007669"/>
    <property type="project" value="UniProtKB-ARBA"/>
</dbReference>
<evidence type="ECO:0000256" key="11">
    <source>
        <dbReference type="NCBIfam" id="TIGR00665"/>
    </source>
</evidence>
<name>C4FLT2_9AQUI</name>
<keyword evidence="15" id="KW-1185">Reference proteome</keyword>
<dbReference type="EC" id="5.6.2.3" evidence="11 12"/>
<evidence type="ECO:0000256" key="7">
    <source>
        <dbReference type="ARBA" id="ARBA00022840"/>
    </source>
</evidence>
<keyword evidence="3 12" id="KW-0235">DNA replication</keyword>
<dbReference type="PANTHER" id="PTHR30153:SF2">
    <property type="entry name" value="REPLICATIVE DNA HELICASE"/>
    <property type="match status" value="1"/>
</dbReference>
<dbReference type="Pfam" id="PF03796">
    <property type="entry name" value="DnaB_C"/>
    <property type="match status" value="1"/>
</dbReference>
<evidence type="ECO:0000256" key="8">
    <source>
        <dbReference type="ARBA" id="ARBA00023125"/>
    </source>
</evidence>
<evidence type="ECO:0000256" key="10">
    <source>
        <dbReference type="ARBA" id="ARBA00048954"/>
    </source>
</evidence>
<dbReference type="EMBL" id="ABZS01000178">
    <property type="protein sequence ID" value="EEP59964.1"/>
    <property type="molecule type" value="Genomic_DNA"/>
</dbReference>
<dbReference type="SUPFAM" id="SSF52540">
    <property type="entry name" value="P-loop containing nucleoside triphosphate hydrolases"/>
    <property type="match status" value="1"/>
</dbReference>
<dbReference type="AlphaFoldDB" id="C4FLT2"/>
<keyword evidence="5 12" id="KW-0378">Hydrolase</keyword>
<evidence type="ECO:0000256" key="4">
    <source>
        <dbReference type="ARBA" id="ARBA00022741"/>
    </source>
</evidence>
<feature type="domain" description="SF4 helicase" evidence="13">
    <location>
        <begin position="170"/>
        <end position="437"/>
    </location>
</feature>
<dbReference type="GO" id="GO:1990077">
    <property type="term" value="C:primosome complex"/>
    <property type="evidence" value="ECO:0007669"/>
    <property type="project" value="UniProtKB-UniRule"/>
</dbReference>
<dbReference type="InterPro" id="IPR036185">
    <property type="entry name" value="DNA_heli_DnaB-like_N_sf"/>
</dbReference>
<sequence>MPYDEDAERAILGSLIVYPEIIDSVLTKLKIDDFYLQKHKIIYETIIDLFNQGKPLGLIILKDGLEKKGKLEFVGGISYLYQLAEESVPPDIAFQIVDIIKEKSILRSLIESAQKIIAKAKNKESDINSLLEEAESIIFQVTENKEVVNYYSLGEVLKETLRIINELSKKDTVVTGIPTGFYDLDRLTTGFHPGDLVIIAARPGMGKTSFALSILHHLSVVDEVPSAFFSLEMSRQQIAMRLLGEESKIPLKKIRSGFLNESEIEKLTEVALKMMNAPLYIDDTASLSILDLKAKARRLKKEKDVKIIVVDYLQLLRSHRRVENRQQEVAEISRGLKALAKELGIPVVALAQLSRQAEMRADKRPQLADLRESGSIEQDADLVLFIHRPEYYKKNPSPQEEGLAEIIIAKQRNGPTGTIHLAFIKEITKFENLAKTSHNIEEEIFEEEQEFIEESEDGVDF</sequence>
<dbReference type="InterPro" id="IPR007692">
    <property type="entry name" value="DNA_helicase_DnaB"/>
</dbReference>
<evidence type="ECO:0000256" key="9">
    <source>
        <dbReference type="ARBA" id="ARBA00023235"/>
    </source>
</evidence>
<comment type="catalytic activity">
    <reaction evidence="10 12">
        <text>ATP + H2O = ADP + phosphate + H(+)</text>
        <dbReference type="Rhea" id="RHEA:13065"/>
        <dbReference type="ChEBI" id="CHEBI:15377"/>
        <dbReference type="ChEBI" id="CHEBI:15378"/>
        <dbReference type="ChEBI" id="CHEBI:30616"/>
        <dbReference type="ChEBI" id="CHEBI:43474"/>
        <dbReference type="ChEBI" id="CHEBI:456216"/>
        <dbReference type="EC" id="5.6.2.3"/>
    </reaction>
</comment>
<reference evidence="14 15" key="1">
    <citation type="submission" date="2009-04" db="EMBL/GenBank/DDBJ databases">
        <authorList>
            <person name="Reysenbach A.-L."/>
            <person name="Heidelberg J.F."/>
            <person name="Nelson W.C."/>
        </authorList>
    </citation>
    <scope>NUCLEOTIDE SEQUENCE [LARGE SCALE GENOMIC DNA]</scope>
    <source>
        <strain evidence="14 15">SS-5</strain>
    </source>
</reference>
<dbReference type="InterPro" id="IPR003593">
    <property type="entry name" value="AAA+_ATPase"/>
</dbReference>
<evidence type="ECO:0000256" key="12">
    <source>
        <dbReference type="RuleBase" id="RU362085"/>
    </source>
</evidence>
<dbReference type="FunFam" id="3.40.50.300:FF:000076">
    <property type="entry name" value="Replicative DNA helicase"/>
    <property type="match status" value="1"/>
</dbReference>
<keyword evidence="2 12" id="KW-0639">Primosome</keyword>
<keyword evidence="8 12" id="KW-0238">DNA-binding</keyword>
<dbReference type="Pfam" id="PF00772">
    <property type="entry name" value="DnaB"/>
    <property type="match status" value="1"/>
</dbReference>
<dbReference type="PANTHER" id="PTHR30153">
    <property type="entry name" value="REPLICATIVE DNA HELICASE DNAB"/>
    <property type="match status" value="1"/>
</dbReference>
<evidence type="ECO:0000259" key="13">
    <source>
        <dbReference type="PROSITE" id="PS51199"/>
    </source>
</evidence>
<dbReference type="GO" id="GO:0005524">
    <property type="term" value="F:ATP binding"/>
    <property type="evidence" value="ECO:0007669"/>
    <property type="project" value="UniProtKB-UniRule"/>
</dbReference>
<evidence type="ECO:0000256" key="5">
    <source>
        <dbReference type="ARBA" id="ARBA00022801"/>
    </source>
</evidence>
<dbReference type="InterPro" id="IPR007694">
    <property type="entry name" value="DNA_helicase_DnaB-like_C"/>
</dbReference>
<dbReference type="GO" id="GO:0003677">
    <property type="term" value="F:DNA binding"/>
    <property type="evidence" value="ECO:0007669"/>
    <property type="project" value="UniProtKB-UniRule"/>
</dbReference>
<keyword evidence="6 12" id="KW-0347">Helicase</keyword>
<dbReference type="NCBIfam" id="TIGR00665">
    <property type="entry name" value="DnaB"/>
    <property type="match status" value="1"/>
</dbReference>
<dbReference type="Gene3D" id="1.10.860.10">
    <property type="entry name" value="DNAb Helicase, Chain A"/>
    <property type="match status" value="1"/>
</dbReference>
<dbReference type="InterPro" id="IPR016136">
    <property type="entry name" value="DNA_helicase_N/primase_C"/>
</dbReference>
<protein>
    <recommendedName>
        <fullName evidence="11 12">Replicative DNA helicase</fullName>
        <ecNumber evidence="11 12">5.6.2.3</ecNumber>
    </recommendedName>
</protein>
<dbReference type="CDD" id="cd00984">
    <property type="entry name" value="DnaB_C"/>
    <property type="match status" value="1"/>
</dbReference>
<keyword evidence="7 12" id="KW-0067">ATP-binding</keyword>
<dbReference type="GO" id="GO:0006269">
    <property type="term" value="P:DNA replication, synthesis of primer"/>
    <property type="evidence" value="ECO:0007669"/>
    <property type="project" value="UniProtKB-UniRule"/>
</dbReference>
<dbReference type="SMART" id="SM00382">
    <property type="entry name" value="AAA"/>
    <property type="match status" value="1"/>
</dbReference>
<gene>
    <name evidence="14" type="primary">dnaB</name>
    <name evidence="14" type="ORF">SULYE_1536</name>
</gene>
<accession>C4FLT2</accession>
<keyword evidence="9" id="KW-0413">Isomerase</keyword>
<comment type="caution">
    <text evidence="14">The sequence shown here is derived from an EMBL/GenBank/DDBJ whole genome shotgun (WGS) entry which is preliminary data.</text>
</comment>
<proteinExistence type="inferred from homology"/>
<dbReference type="Proteomes" id="UP000005540">
    <property type="component" value="Unassembled WGS sequence"/>
</dbReference>